<dbReference type="PANTHER" id="PTHR34388">
    <property type="entry name" value="DNA POLYMERASE III SUBUNIT DELTA"/>
    <property type="match status" value="1"/>
</dbReference>
<dbReference type="KEGG" id="tsn:W908_01160"/>
<evidence type="ECO:0000259" key="11">
    <source>
        <dbReference type="Pfam" id="PF14840"/>
    </source>
</evidence>
<reference evidence="12 13" key="1">
    <citation type="journal article" date="2015" name="Genome Announc.">
        <title>Genome Sequence of 'Candidatus Thioglobus singularis' Strain PS1, a Mixotroph from the SUP05 Clade of Marine Gammaproteobacteria.</title>
        <authorList>
            <person name="Marshall K.T."/>
            <person name="Morris R.M."/>
        </authorList>
    </citation>
    <scope>NUCLEOTIDE SEQUENCE [LARGE SCALE GENOMIC DNA]</scope>
    <source>
        <strain evidence="12 13">PS1</strain>
    </source>
</reference>
<dbReference type="InterPro" id="IPR027417">
    <property type="entry name" value="P-loop_NTPase"/>
</dbReference>
<dbReference type="GO" id="GO:0006261">
    <property type="term" value="P:DNA-templated DNA replication"/>
    <property type="evidence" value="ECO:0007669"/>
    <property type="project" value="TreeGrafter"/>
</dbReference>
<dbReference type="GO" id="GO:0003677">
    <property type="term" value="F:DNA binding"/>
    <property type="evidence" value="ECO:0007669"/>
    <property type="project" value="InterPro"/>
</dbReference>
<name>A0A0M3T1L6_9GAMM</name>
<dbReference type="GO" id="GO:0009360">
    <property type="term" value="C:DNA polymerase III complex"/>
    <property type="evidence" value="ECO:0007669"/>
    <property type="project" value="UniProtKB-UniRule"/>
</dbReference>
<evidence type="ECO:0000259" key="10">
    <source>
        <dbReference type="Pfam" id="PF06144"/>
    </source>
</evidence>
<evidence type="ECO:0000256" key="5">
    <source>
        <dbReference type="ARBA" id="ARBA00022705"/>
    </source>
</evidence>
<dbReference type="InterPro" id="IPR032780">
    <property type="entry name" value="DNA_pol3_delt_C"/>
</dbReference>
<keyword evidence="6" id="KW-0239">DNA-directed DNA polymerase</keyword>
<gene>
    <name evidence="12" type="ORF">W908_01160</name>
</gene>
<dbReference type="InterPro" id="IPR008921">
    <property type="entry name" value="DNA_pol3_clamp-load_cplx_C"/>
</dbReference>
<dbReference type="RefSeq" id="WP_053819615.1">
    <property type="nucleotide sequence ID" value="NZ_CP006911.1"/>
</dbReference>
<dbReference type="Gene3D" id="1.10.8.60">
    <property type="match status" value="1"/>
</dbReference>
<dbReference type="GO" id="GO:0003887">
    <property type="term" value="F:DNA-directed DNA polymerase activity"/>
    <property type="evidence" value="ECO:0007669"/>
    <property type="project" value="UniProtKB-UniRule"/>
</dbReference>
<evidence type="ECO:0000256" key="3">
    <source>
        <dbReference type="ARBA" id="ARBA00022679"/>
    </source>
</evidence>
<dbReference type="Pfam" id="PF14840">
    <property type="entry name" value="DNA_pol3_delt_C"/>
    <property type="match status" value="1"/>
</dbReference>
<keyword evidence="3" id="KW-0808">Transferase</keyword>
<evidence type="ECO:0000313" key="12">
    <source>
        <dbReference type="EMBL" id="ALE01331.1"/>
    </source>
</evidence>
<accession>A0A0M3T1L6</accession>
<dbReference type="EC" id="2.7.7.7" evidence="1 9"/>
<dbReference type="NCBIfam" id="TIGR01128">
    <property type="entry name" value="holA"/>
    <property type="match status" value="1"/>
</dbReference>
<comment type="similarity">
    <text evidence="7">Belongs to the DNA polymerase HolA subunit family.</text>
</comment>
<evidence type="ECO:0000313" key="13">
    <source>
        <dbReference type="Proteomes" id="UP000068905"/>
    </source>
</evidence>
<proteinExistence type="inferred from homology"/>
<organism evidence="12 13">
    <name type="scientific">Candidatus Pseudothioglobus singularis PS1</name>
    <dbReference type="NCBI Taxonomy" id="1125411"/>
    <lineage>
        <taxon>Bacteria</taxon>
        <taxon>Pseudomonadati</taxon>
        <taxon>Pseudomonadota</taxon>
        <taxon>Gammaproteobacteria</taxon>
        <taxon>Candidatus Pseudothioglobaceae</taxon>
        <taxon>Candidatus Pseudothioglobus</taxon>
    </lineage>
</organism>
<feature type="domain" description="DNA polymerase III subunit delta C-terminal" evidence="11">
    <location>
        <begin position="214"/>
        <end position="334"/>
    </location>
</feature>
<keyword evidence="13" id="KW-1185">Reference proteome</keyword>
<dbReference type="InterPro" id="IPR010372">
    <property type="entry name" value="DNA_pol3_delta_N"/>
</dbReference>
<evidence type="ECO:0000256" key="9">
    <source>
        <dbReference type="NCBIfam" id="TIGR01128"/>
    </source>
</evidence>
<feature type="domain" description="DNA polymerase III delta N-terminal" evidence="10">
    <location>
        <begin position="20"/>
        <end position="136"/>
    </location>
</feature>
<dbReference type="Pfam" id="PF06144">
    <property type="entry name" value="DNA_pol3_delta"/>
    <property type="match status" value="1"/>
</dbReference>
<dbReference type="STRING" id="1125411.W908_01160"/>
<dbReference type="SUPFAM" id="SSF52540">
    <property type="entry name" value="P-loop containing nucleoside triphosphate hydrolases"/>
    <property type="match status" value="1"/>
</dbReference>
<evidence type="ECO:0000256" key="7">
    <source>
        <dbReference type="ARBA" id="ARBA00034754"/>
    </source>
</evidence>
<evidence type="ECO:0000256" key="4">
    <source>
        <dbReference type="ARBA" id="ARBA00022695"/>
    </source>
</evidence>
<evidence type="ECO:0000256" key="1">
    <source>
        <dbReference type="ARBA" id="ARBA00012417"/>
    </source>
</evidence>
<sequence length="340" mass="38023">MNIKPEQLQNNLSNQLASIYFVFGAEILLVEQSLSLIKDSAKTNGYSERFRFDIDGNFSWDSIFSLISSPSLFAEKRIIECRLTTGKIGVKGSKALTELAESLPDDILLLISSGKLDMAQQKSKWFKSLNSNGIVIQHWEVQSNQLVGWISTNMSQLGLNSNHDVANAIAYCTEGNLLATMQEIQKLKIAYPDGNINLQEYLNQIDQQSQYSVFGMIDSALQGDSEKVNKIFKSLVEDATPPIILISSLYREIKNLVTMAIELKTNQTIESVLSNHRVWQKRKPLISNALKKHSYQSLQKLLLTLGRIDRSLKGMDNLNVYDELQGVVTSLSGKSNGLNS</sequence>
<dbReference type="Proteomes" id="UP000068905">
    <property type="component" value="Chromosome"/>
</dbReference>
<dbReference type="AlphaFoldDB" id="A0A0M3T1L6"/>
<dbReference type="PANTHER" id="PTHR34388:SF1">
    <property type="entry name" value="DNA POLYMERASE III SUBUNIT DELTA"/>
    <property type="match status" value="1"/>
</dbReference>
<dbReference type="SUPFAM" id="SSF48019">
    <property type="entry name" value="post-AAA+ oligomerization domain-like"/>
    <property type="match status" value="1"/>
</dbReference>
<keyword evidence="5" id="KW-0235">DNA replication</keyword>
<dbReference type="EMBL" id="CP006911">
    <property type="protein sequence ID" value="ALE01331.1"/>
    <property type="molecule type" value="Genomic_DNA"/>
</dbReference>
<evidence type="ECO:0000256" key="8">
    <source>
        <dbReference type="ARBA" id="ARBA00049244"/>
    </source>
</evidence>
<dbReference type="Gene3D" id="1.20.272.10">
    <property type="match status" value="1"/>
</dbReference>
<evidence type="ECO:0000256" key="2">
    <source>
        <dbReference type="ARBA" id="ARBA00017703"/>
    </source>
</evidence>
<dbReference type="InterPro" id="IPR005790">
    <property type="entry name" value="DNA_polIII_delta"/>
</dbReference>
<dbReference type="OrthoDB" id="9770982at2"/>
<keyword evidence="4" id="KW-0548">Nucleotidyltransferase</keyword>
<dbReference type="CDD" id="cd18138">
    <property type="entry name" value="HLD_clamp_pol_III_delta"/>
    <property type="match status" value="1"/>
</dbReference>
<protein>
    <recommendedName>
        <fullName evidence="2 9">DNA polymerase III subunit delta</fullName>
        <ecNumber evidence="1 9">2.7.7.7</ecNumber>
    </recommendedName>
</protein>
<evidence type="ECO:0000256" key="6">
    <source>
        <dbReference type="ARBA" id="ARBA00022932"/>
    </source>
</evidence>
<comment type="catalytic activity">
    <reaction evidence="8">
        <text>DNA(n) + a 2'-deoxyribonucleoside 5'-triphosphate = DNA(n+1) + diphosphate</text>
        <dbReference type="Rhea" id="RHEA:22508"/>
        <dbReference type="Rhea" id="RHEA-COMP:17339"/>
        <dbReference type="Rhea" id="RHEA-COMP:17340"/>
        <dbReference type="ChEBI" id="CHEBI:33019"/>
        <dbReference type="ChEBI" id="CHEBI:61560"/>
        <dbReference type="ChEBI" id="CHEBI:173112"/>
        <dbReference type="EC" id="2.7.7.7"/>
    </reaction>
</comment>
<dbReference type="Gene3D" id="3.40.50.300">
    <property type="entry name" value="P-loop containing nucleotide triphosphate hydrolases"/>
    <property type="match status" value="1"/>
</dbReference>